<feature type="domain" description="Membrane anchor Opy2 N-terminal" evidence="3">
    <location>
        <begin position="6"/>
        <end position="42"/>
    </location>
</feature>
<dbReference type="Proteomes" id="UP000286134">
    <property type="component" value="Unassembled WGS sequence"/>
</dbReference>
<gene>
    <name evidence="4" type="ORF">OnM2_012006b</name>
</gene>
<name>A0A420I662_9PEZI</name>
<dbReference type="AlphaFoldDB" id="A0A420I662"/>
<evidence type="ECO:0000313" key="4">
    <source>
        <dbReference type="EMBL" id="RKF65159.1"/>
    </source>
</evidence>
<keyword evidence="2" id="KW-0472">Membrane</keyword>
<evidence type="ECO:0000256" key="2">
    <source>
        <dbReference type="SAM" id="Phobius"/>
    </source>
</evidence>
<reference evidence="4 5" key="1">
    <citation type="journal article" date="2018" name="BMC Genomics">
        <title>Comparative genome analyses reveal sequence features reflecting distinct modes of host-adaptation between dicot and monocot powdery mildew.</title>
        <authorList>
            <person name="Wu Y."/>
            <person name="Ma X."/>
            <person name="Pan Z."/>
            <person name="Kale S.D."/>
            <person name="Song Y."/>
            <person name="King H."/>
            <person name="Zhang Q."/>
            <person name="Presley C."/>
            <person name="Deng X."/>
            <person name="Wei C.I."/>
            <person name="Xiao S."/>
        </authorList>
    </citation>
    <scope>NUCLEOTIDE SEQUENCE [LARGE SCALE GENOMIC DNA]</scope>
    <source>
        <strain evidence="4">UMSG2</strain>
    </source>
</reference>
<feature type="compositionally biased region" description="Polar residues" evidence="1">
    <location>
        <begin position="113"/>
        <end position="122"/>
    </location>
</feature>
<dbReference type="Pfam" id="PF09463">
    <property type="entry name" value="Opy2"/>
    <property type="match status" value="1"/>
</dbReference>
<dbReference type="EMBL" id="MCFK01001218">
    <property type="protein sequence ID" value="RKF65159.1"/>
    <property type="molecule type" value="Genomic_DNA"/>
</dbReference>
<accession>A0A420I662</accession>
<feature type="transmembrane region" description="Helical" evidence="2">
    <location>
        <begin position="68"/>
        <end position="88"/>
    </location>
</feature>
<evidence type="ECO:0000256" key="1">
    <source>
        <dbReference type="SAM" id="MobiDB-lite"/>
    </source>
</evidence>
<proteinExistence type="predicted"/>
<dbReference type="OrthoDB" id="2402916at2759"/>
<keyword evidence="2" id="KW-1133">Transmembrane helix</keyword>
<keyword evidence="5" id="KW-1185">Reference proteome</keyword>
<evidence type="ECO:0000313" key="5">
    <source>
        <dbReference type="Proteomes" id="UP000286134"/>
    </source>
</evidence>
<comment type="caution">
    <text evidence="4">The sequence shown here is derived from an EMBL/GenBank/DDBJ whole genome shotgun (WGS) entry which is preliminary data.</text>
</comment>
<sequence length="384" mass="41418">MTFTPCVEGCDQFGSPACPVCAEGEICSLLAPSCDECQRTVCVAQTAVPVTINTVSRSSSSSSHEPGAIAGGVIAGVLTISIAIYLIWRNCIKSKRSSYQEHNWSEDSEDSGGTENSFISRRNTRASTHTVSSLASTVFTRASNIIQIAYIPGTSNRSDPTTPVFLVPPVPPIPLALTSNYGSTPSFEQEHFFMPSDLRDSTYSTMSSQTSLGRNSVASTIYGNNAVISSISAQRGIRGKAAVVSVKSTAGTVEGNIPPIPSYDCYSDTGAPSPAFSIGSTFLNRASEATQVKSQVVRVQNNPDDMKYYSPSEIRSEVSHKSSYIDQPITSNEGPFSDHFPNDYSSEKYIVTQDLKTSFRSNFGSNLKSQLGYENEMKEVKSLW</sequence>
<evidence type="ECO:0000259" key="3">
    <source>
        <dbReference type="Pfam" id="PF09463"/>
    </source>
</evidence>
<organism evidence="4 5">
    <name type="scientific">Erysiphe neolycopersici</name>
    <dbReference type="NCBI Taxonomy" id="212602"/>
    <lineage>
        <taxon>Eukaryota</taxon>
        <taxon>Fungi</taxon>
        <taxon>Dikarya</taxon>
        <taxon>Ascomycota</taxon>
        <taxon>Pezizomycotina</taxon>
        <taxon>Leotiomycetes</taxon>
        <taxon>Erysiphales</taxon>
        <taxon>Erysiphaceae</taxon>
        <taxon>Erysiphe</taxon>
    </lineage>
</organism>
<dbReference type="STRING" id="212602.A0A420I662"/>
<dbReference type="InterPro" id="IPR018571">
    <property type="entry name" value="Membrane_anchor_Opy2_N"/>
</dbReference>
<keyword evidence="2" id="KW-0812">Transmembrane</keyword>
<protein>
    <recommendedName>
        <fullName evidence="3">Membrane anchor Opy2 N-terminal domain-containing protein</fullName>
    </recommendedName>
</protein>
<feature type="region of interest" description="Disordered" evidence="1">
    <location>
        <begin position="102"/>
        <end position="122"/>
    </location>
</feature>